<dbReference type="OrthoDB" id="3341102at2759"/>
<proteinExistence type="predicted"/>
<reference evidence="2" key="2">
    <citation type="submission" date="2015-01" db="EMBL/GenBank/DDBJ databases">
        <title>Evolutionary Origins and Diversification of the Mycorrhizal Mutualists.</title>
        <authorList>
            <consortium name="DOE Joint Genome Institute"/>
            <consortium name="Mycorrhizal Genomics Consortium"/>
            <person name="Kohler A."/>
            <person name="Kuo A."/>
            <person name="Nagy L.G."/>
            <person name="Floudas D."/>
            <person name="Copeland A."/>
            <person name="Barry K.W."/>
            <person name="Cichocki N."/>
            <person name="Veneault-Fourrey C."/>
            <person name="LaButti K."/>
            <person name="Lindquist E.A."/>
            <person name="Lipzen A."/>
            <person name="Lundell T."/>
            <person name="Morin E."/>
            <person name="Murat C."/>
            <person name="Riley R."/>
            <person name="Ohm R."/>
            <person name="Sun H."/>
            <person name="Tunlid A."/>
            <person name="Henrissat B."/>
            <person name="Grigoriev I.V."/>
            <person name="Hibbett D.S."/>
            <person name="Martin F."/>
        </authorList>
    </citation>
    <scope>NUCLEOTIDE SEQUENCE [LARGE SCALE GENOMIC DNA]</scope>
    <source>
        <strain evidence="2">Ve08.2h10</strain>
    </source>
</reference>
<dbReference type="HOGENOM" id="CLU_046752_2_0_1"/>
<evidence type="ECO:0008006" key="3">
    <source>
        <dbReference type="Google" id="ProtNLM"/>
    </source>
</evidence>
<evidence type="ECO:0000313" key="2">
    <source>
        <dbReference type="Proteomes" id="UP000054538"/>
    </source>
</evidence>
<keyword evidence="2" id="KW-1185">Reference proteome</keyword>
<organism evidence="1 2">
    <name type="scientific">Paxillus rubicundulus Ve08.2h10</name>
    <dbReference type="NCBI Taxonomy" id="930991"/>
    <lineage>
        <taxon>Eukaryota</taxon>
        <taxon>Fungi</taxon>
        <taxon>Dikarya</taxon>
        <taxon>Basidiomycota</taxon>
        <taxon>Agaricomycotina</taxon>
        <taxon>Agaricomycetes</taxon>
        <taxon>Agaricomycetidae</taxon>
        <taxon>Boletales</taxon>
        <taxon>Paxilineae</taxon>
        <taxon>Paxillaceae</taxon>
        <taxon>Paxillus</taxon>
    </lineage>
</organism>
<gene>
    <name evidence="1" type="ORF">PAXRUDRAFT_178440</name>
</gene>
<name>A0A0D0D8P3_9AGAM</name>
<accession>A0A0D0D8P3</accession>
<reference evidence="1 2" key="1">
    <citation type="submission" date="2014-04" db="EMBL/GenBank/DDBJ databases">
        <authorList>
            <consortium name="DOE Joint Genome Institute"/>
            <person name="Kuo A."/>
            <person name="Kohler A."/>
            <person name="Jargeat P."/>
            <person name="Nagy L.G."/>
            <person name="Floudas D."/>
            <person name="Copeland A."/>
            <person name="Barry K.W."/>
            <person name="Cichocki N."/>
            <person name="Veneault-Fourrey C."/>
            <person name="LaButti K."/>
            <person name="Lindquist E.A."/>
            <person name="Lipzen A."/>
            <person name="Lundell T."/>
            <person name="Morin E."/>
            <person name="Murat C."/>
            <person name="Sun H."/>
            <person name="Tunlid A."/>
            <person name="Henrissat B."/>
            <person name="Grigoriev I.V."/>
            <person name="Hibbett D.S."/>
            <person name="Martin F."/>
            <person name="Nordberg H.P."/>
            <person name="Cantor M.N."/>
            <person name="Hua S.X."/>
        </authorList>
    </citation>
    <scope>NUCLEOTIDE SEQUENCE [LARGE SCALE GENOMIC DNA]</scope>
    <source>
        <strain evidence="1 2">Ve08.2h10</strain>
    </source>
</reference>
<dbReference type="Proteomes" id="UP000054538">
    <property type="component" value="Unassembled WGS sequence"/>
</dbReference>
<feature type="non-terminal residue" evidence="1">
    <location>
        <position position="1"/>
    </location>
</feature>
<feature type="non-terminal residue" evidence="1">
    <location>
        <position position="210"/>
    </location>
</feature>
<dbReference type="EMBL" id="KN829755">
    <property type="protein sequence ID" value="KIK73435.1"/>
    <property type="molecule type" value="Genomic_DNA"/>
</dbReference>
<sequence>LNWSPRKGTRAAAKLPTNAEDKCEEEFFHLVYIMKWHRVPPKLVVGFDQIGTYILPSNGSTWAEHGSHQVDIVAKDEKCAFTLLVASTPDGTFLPFQQVWAGASTQSLPSAKAPGMAKACAHGFDFAFAKSAKKGSHFSMLKTMKEWIENIFEPYRRRVIETDPDLDDNQYAIIYLDCYLVHTGEEFRSYVFNQFPHVILCFVPASCTYY</sequence>
<dbReference type="AlphaFoldDB" id="A0A0D0D8P3"/>
<protein>
    <recommendedName>
        <fullName evidence="3">DDE-1 domain-containing protein</fullName>
    </recommendedName>
</protein>
<dbReference type="InParanoid" id="A0A0D0D8P3"/>
<evidence type="ECO:0000313" key="1">
    <source>
        <dbReference type="EMBL" id="KIK73435.1"/>
    </source>
</evidence>